<dbReference type="InterPro" id="IPR008979">
    <property type="entry name" value="Galactose-bd-like_sf"/>
</dbReference>
<keyword evidence="2" id="KW-1133">Transmembrane helix</keyword>
<organism evidence="5 6">
    <name type="scientific">Cohnella cellulosilytica</name>
    <dbReference type="NCBI Taxonomy" id="986710"/>
    <lineage>
        <taxon>Bacteria</taxon>
        <taxon>Bacillati</taxon>
        <taxon>Bacillota</taxon>
        <taxon>Bacilli</taxon>
        <taxon>Bacillales</taxon>
        <taxon>Paenibacillaceae</taxon>
        <taxon>Cohnella</taxon>
    </lineage>
</organism>
<feature type="domain" description="CBM6" evidence="4">
    <location>
        <begin position="30"/>
        <end position="159"/>
    </location>
</feature>
<dbReference type="InterPro" id="IPR006584">
    <property type="entry name" value="Cellulose-bd_IV"/>
</dbReference>
<evidence type="ECO:0000313" key="5">
    <source>
        <dbReference type="EMBL" id="MFC7153361.1"/>
    </source>
</evidence>
<dbReference type="PROSITE" id="PS51175">
    <property type="entry name" value="CBM6"/>
    <property type="match status" value="1"/>
</dbReference>
<feature type="signal peptide" evidence="3">
    <location>
        <begin position="1"/>
        <end position="24"/>
    </location>
</feature>
<keyword evidence="2" id="KW-0472">Membrane</keyword>
<keyword evidence="1 3" id="KW-0732">Signal</keyword>
<protein>
    <submittedName>
        <fullName evidence="5">Carbohydrate-binding protein</fullName>
    </submittedName>
</protein>
<dbReference type="Proteomes" id="UP001596378">
    <property type="component" value="Unassembled WGS sequence"/>
</dbReference>
<feature type="chain" id="PRO_5047422311" evidence="3">
    <location>
        <begin position="25"/>
        <end position="207"/>
    </location>
</feature>
<dbReference type="CDD" id="cd04084">
    <property type="entry name" value="CBM6_xylanase-like"/>
    <property type="match status" value="1"/>
</dbReference>
<evidence type="ECO:0000259" key="4">
    <source>
        <dbReference type="PROSITE" id="PS51175"/>
    </source>
</evidence>
<dbReference type="SUPFAM" id="SSF49785">
    <property type="entry name" value="Galactose-binding domain-like"/>
    <property type="match status" value="1"/>
</dbReference>
<gene>
    <name evidence="5" type="ORF">ACFQMJ_32960</name>
</gene>
<accession>A0ABW2FMQ7</accession>
<dbReference type="Gene3D" id="2.60.120.260">
    <property type="entry name" value="Galactose-binding domain-like"/>
    <property type="match status" value="1"/>
</dbReference>
<keyword evidence="2" id="KW-0812">Transmembrane</keyword>
<dbReference type="EMBL" id="JBHTAI010000033">
    <property type="protein sequence ID" value="MFC7153361.1"/>
    <property type="molecule type" value="Genomic_DNA"/>
</dbReference>
<comment type="caution">
    <text evidence="5">The sequence shown here is derived from an EMBL/GenBank/DDBJ whole genome shotgun (WGS) entry which is preliminary data.</text>
</comment>
<dbReference type="Pfam" id="PF03422">
    <property type="entry name" value="CBM_6"/>
    <property type="match status" value="1"/>
</dbReference>
<proteinExistence type="predicted"/>
<reference evidence="6" key="1">
    <citation type="journal article" date="2019" name="Int. J. Syst. Evol. Microbiol.">
        <title>The Global Catalogue of Microorganisms (GCM) 10K type strain sequencing project: providing services to taxonomists for standard genome sequencing and annotation.</title>
        <authorList>
            <consortium name="The Broad Institute Genomics Platform"/>
            <consortium name="The Broad Institute Genome Sequencing Center for Infectious Disease"/>
            <person name="Wu L."/>
            <person name="Ma J."/>
        </authorList>
    </citation>
    <scope>NUCLEOTIDE SEQUENCE [LARGE SCALE GENOMIC DNA]</scope>
    <source>
        <strain evidence="6">KCTC 12907</strain>
    </source>
</reference>
<name>A0ABW2FMQ7_9BACL</name>
<keyword evidence="6" id="KW-1185">Reference proteome</keyword>
<evidence type="ECO:0000256" key="3">
    <source>
        <dbReference type="SAM" id="SignalP"/>
    </source>
</evidence>
<evidence type="ECO:0000256" key="2">
    <source>
        <dbReference type="SAM" id="Phobius"/>
    </source>
</evidence>
<sequence>MKKSFAVLTLSVALLVGSANLAFAAVDPYGVIAPSANSELNSDSGTFSDGSGPRIEDNENKNLGYIVAGNYAKYAELDFGGAGAAKVKIEVATPNAGGSVAFAIDDPKGAPFATVQYEPTGDWQKYQWFEAPVSGLAGTHDLYVVFTDGDINVRGIQFEPAAGGGGAAPEANPQTGDAGVLPYALLAAASAAALLLLLTGKKLARRT</sequence>
<dbReference type="InterPro" id="IPR005084">
    <property type="entry name" value="CBM6"/>
</dbReference>
<evidence type="ECO:0000313" key="6">
    <source>
        <dbReference type="Proteomes" id="UP001596378"/>
    </source>
</evidence>
<feature type="transmembrane region" description="Helical" evidence="2">
    <location>
        <begin position="180"/>
        <end position="198"/>
    </location>
</feature>
<dbReference type="RefSeq" id="WP_378052351.1">
    <property type="nucleotide sequence ID" value="NZ_JBHMDN010000048.1"/>
</dbReference>
<dbReference type="SMART" id="SM00606">
    <property type="entry name" value="CBD_IV"/>
    <property type="match status" value="1"/>
</dbReference>
<evidence type="ECO:0000256" key="1">
    <source>
        <dbReference type="ARBA" id="ARBA00022729"/>
    </source>
</evidence>